<reference evidence="1 2" key="1">
    <citation type="submission" date="2019-06" db="EMBL/GenBank/DDBJ databases">
        <title>Genomic Encyclopedia of Archaeal and Bacterial Type Strains, Phase II (KMG-II): from individual species to whole genera.</title>
        <authorList>
            <person name="Goeker M."/>
        </authorList>
    </citation>
    <scope>NUCLEOTIDE SEQUENCE [LARGE SCALE GENOMIC DNA]</scope>
    <source>
        <strain evidence="1 2">DSM 24789</strain>
    </source>
</reference>
<evidence type="ECO:0000313" key="1">
    <source>
        <dbReference type="EMBL" id="TQM40709.1"/>
    </source>
</evidence>
<dbReference type="RefSeq" id="WP_089080171.1">
    <property type="nucleotide sequence ID" value="NZ_VFPJ01000001.1"/>
</dbReference>
<dbReference type="AlphaFoldDB" id="A0A543G3P9"/>
<name>A0A543G3P9_9FLAO</name>
<dbReference type="EMBL" id="VFPJ01000001">
    <property type="protein sequence ID" value="TQM40709.1"/>
    <property type="molecule type" value="Genomic_DNA"/>
</dbReference>
<sequence>MRAKIKYAVFVKEDIKEAVNWYNTSQKGLGATFLKNVKDKINYVAENPETIQVRYQDVQIAVVKTFPYTIHYQYNVKQNTIYVLGIFHTSINPDTWAKRL</sequence>
<dbReference type="Proteomes" id="UP000320773">
    <property type="component" value="Unassembled WGS sequence"/>
</dbReference>
<organism evidence="1 2">
    <name type="scientific">Flavobacterium branchiophilum</name>
    <dbReference type="NCBI Taxonomy" id="55197"/>
    <lineage>
        <taxon>Bacteria</taxon>
        <taxon>Pseudomonadati</taxon>
        <taxon>Bacteroidota</taxon>
        <taxon>Flavobacteriia</taxon>
        <taxon>Flavobacteriales</taxon>
        <taxon>Flavobacteriaceae</taxon>
        <taxon>Flavobacterium</taxon>
    </lineage>
</organism>
<protein>
    <submittedName>
        <fullName evidence="1">ParE-like toxin of type II ParDE toxin-antitoxin system</fullName>
    </submittedName>
</protein>
<evidence type="ECO:0000313" key="2">
    <source>
        <dbReference type="Proteomes" id="UP000320773"/>
    </source>
</evidence>
<dbReference type="InterPro" id="IPR035093">
    <property type="entry name" value="RelE/ParE_toxin_dom_sf"/>
</dbReference>
<accession>A0A543G3P9</accession>
<gene>
    <name evidence="1" type="ORF">BC670_1613</name>
</gene>
<comment type="caution">
    <text evidence="1">The sequence shown here is derived from an EMBL/GenBank/DDBJ whole genome shotgun (WGS) entry which is preliminary data.</text>
</comment>
<proteinExistence type="predicted"/>
<dbReference type="Gene3D" id="3.30.2310.20">
    <property type="entry name" value="RelE-like"/>
    <property type="match status" value="1"/>
</dbReference>